<dbReference type="FunCoup" id="A0A7M7NMP7">
    <property type="interactions" value="435"/>
</dbReference>
<feature type="compositionally biased region" description="Basic and acidic residues" evidence="1">
    <location>
        <begin position="11"/>
        <end position="26"/>
    </location>
</feature>
<proteinExistence type="predicted"/>
<feature type="region of interest" description="Disordered" evidence="1">
    <location>
        <begin position="1"/>
        <end position="51"/>
    </location>
</feature>
<dbReference type="Pfam" id="PF23079">
    <property type="entry name" value="HTH_NOL4_2nd"/>
    <property type="match status" value="1"/>
</dbReference>
<name>A0A7M7NMP7_STRPU</name>
<dbReference type="OrthoDB" id="10047222at2759"/>
<evidence type="ECO:0000256" key="1">
    <source>
        <dbReference type="SAM" id="MobiDB-lite"/>
    </source>
</evidence>
<organism evidence="3 4">
    <name type="scientific">Strongylocentrotus purpuratus</name>
    <name type="common">Purple sea urchin</name>
    <dbReference type="NCBI Taxonomy" id="7668"/>
    <lineage>
        <taxon>Eukaryota</taxon>
        <taxon>Metazoa</taxon>
        <taxon>Echinodermata</taxon>
        <taxon>Eleutherozoa</taxon>
        <taxon>Echinozoa</taxon>
        <taxon>Echinoidea</taxon>
        <taxon>Euechinoidea</taxon>
        <taxon>Echinacea</taxon>
        <taxon>Camarodonta</taxon>
        <taxon>Echinidea</taxon>
        <taxon>Strongylocentrotidae</taxon>
        <taxon>Strongylocentrotus</taxon>
    </lineage>
</organism>
<dbReference type="PANTHER" id="PTHR12449">
    <property type="entry name" value="DEATH DOMAIN-CONTAINING PROTEIN"/>
    <property type="match status" value="1"/>
</dbReference>
<dbReference type="RefSeq" id="XP_030838845.1">
    <property type="nucleotide sequence ID" value="XM_030982985.1"/>
</dbReference>
<feature type="region of interest" description="Disordered" evidence="1">
    <location>
        <begin position="227"/>
        <end position="275"/>
    </location>
</feature>
<dbReference type="EnsemblMetazoa" id="XM_030982985">
    <property type="protein sequence ID" value="XP_030838845"/>
    <property type="gene ID" value="LOC115918560"/>
</dbReference>
<reference evidence="3" key="2">
    <citation type="submission" date="2021-01" db="UniProtKB">
        <authorList>
            <consortium name="EnsemblMetazoa"/>
        </authorList>
    </citation>
    <scope>IDENTIFICATION</scope>
</reference>
<feature type="compositionally biased region" description="Basic and acidic residues" evidence="1">
    <location>
        <begin position="74"/>
        <end position="85"/>
    </location>
</feature>
<dbReference type="InterPro" id="IPR056549">
    <property type="entry name" value="HTH_NOL4"/>
</dbReference>
<feature type="compositionally biased region" description="Acidic residues" evidence="1">
    <location>
        <begin position="86"/>
        <end position="97"/>
    </location>
</feature>
<dbReference type="InterPro" id="IPR039788">
    <property type="entry name" value="NOL4/NOL4L"/>
</dbReference>
<feature type="compositionally biased region" description="Polar residues" evidence="1">
    <location>
        <begin position="1"/>
        <end position="10"/>
    </location>
</feature>
<evidence type="ECO:0000259" key="2">
    <source>
        <dbReference type="Pfam" id="PF23079"/>
    </source>
</evidence>
<dbReference type="PANTHER" id="PTHR12449:SF22">
    <property type="entry name" value="NUCLEOLAR PROTEIN 4"/>
    <property type="match status" value="1"/>
</dbReference>
<protein>
    <recommendedName>
        <fullName evidence="2">Nucleolar protein 4 helical domain-containing protein</fullName>
    </recommendedName>
</protein>
<dbReference type="GeneID" id="115918560"/>
<feature type="domain" description="Nucleolar protein 4 helical" evidence="2">
    <location>
        <begin position="110"/>
        <end position="209"/>
    </location>
</feature>
<reference evidence="4" key="1">
    <citation type="submission" date="2015-02" db="EMBL/GenBank/DDBJ databases">
        <title>Genome sequencing for Strongylocentrotus purpuratus.</title>
        <authorList>
            <person name="Murali S."/>
            <person name="Liu Y."/>
            <person name="Vee V."/>
            <person name="English A."/>
            <person name="Wang M."/>
            <person name="Skinner E."/>
            <person name="Han Y."/>
            <person name="Muzny D.M."/>
            <person name="Worley K.C."/>
            <person name="Gibbs R.A."/>
        </authorList>
    </citation>
    <scope>NUCLEOTIDE SEQUENCE</scope>
</reference>
<accession>A0A7M7NMP7</accession>
<evidence type="ECO:0000313" key="4">
    <source>
        <dbReference type="Proteomes" id="UP000007110"/>
    </source>
</evidence>
<sequence>MKETGSQGTHTPDEHGRSSAEPDTQAKTDSASKSSIARAPPDVTAPSQVFGPAANGYGYSLLAAAAAAAASGESSRETPEDLTIKDEDDDDDGDDDSDKMGETAPGVDPERLKAFNMFVRLFVDENLDRMVPISKQPKEKIQAIIEACYRQFPEYHERARKRIRTYLKSCRRMKRQRDQNGLDSSLRPTPPHLTSARAEHILAAACESESENAKRLRLELMQAGHTVTSVSSSESVRVDQPQHRATPPHTTPSNRVATYSDEPPAKMTARPSDYRFNGVGTHDPYYASIAPHHPVNVLQATQHAQLTNGPTDLSVKKMTSKTQLSQTEVTNIRQLITSYRESAAFLYRSADELEQMLLQLN</sequence>
<evidence type="ECO:0000313" key="3">
    <source>
        <dbReference type="EnsemblMetazoa" id="XP_030838845"/>
    </source>
</evidence>
<dbReference type="OMA" id="NGMEQTR"/>
<dbReference type="InParanoid" id="A0A7M7NMP7"/>
<dbReference type="AlphaFoldDB" id="A0A7M7NMP7"/>
<dbReference type="KEGG" id="spu:115918560"/>
<feature type="region of interest" description="Disordered" evidence="1">
    <location>
        <begin position="68"/>
        <end position="109"/>
    </location>
</feature>
<keyword evidence="4" id="KW-1185">Reference proteome</keyword>
<dbReference type="Proteomes" id="UP000007110">
    <property type="component" value="Unassembled WGS sequence"/>
</dbReference>